<reference evidence="1 2" key="1">
    <citation type="submission" date="2016-01" db="EMBL/GenBank/DDBJ databases">
        <authorList>
            <person name="Oliw E.H."/>
        </authorList>
    </citation>
    <scope>NUCLEOTIDE SEQUENCE [LARGE SCALE GENOMIC DNA]</scope>
    <source>
        <strain evidence="1 2">Zutra 3-1</strain>
    </source>
</reference>
<dbReference type="Proteomes" id="UP000191987">
    <property type="component" value="Unassembled WGS sequence"/>
</dbReference>
<organism evidence="1 2">
    <name type="scientific">Agrobacterium deltaense Zutra 3/1</name>
    <dbReference type="NCBI Taxonomy" id="1183427"/>
    <lineage>
        <taxon>Bacteria</taxon>
        <taxon>Pseudomonadati</taxon>
        <taxon>Pseudomonadota</taxon>
        <taxon>Alphaproteobacteria</taxon>
        <taxon>Hyphomicrobiales</taxon>
        <taxon>Rhizobiaceae</taxon>
        <taxon>Rhizobium/Agrobacterium group</taxon>
        <taxon>Agrobacterium</taxon>
    </lineage>
</organism>
<evidence type="ECO:0000313" key="1">
    <source>
        <dbReference type="EMBL" id="CUX23266.1"/>
    </source>
</evidence>
<evidence type="ECO:0000313" key="2">
    <source>
        <dbReference type="Proteomes" id="UP000191987"/>
    </source>
</evidence>
<name>A0A1S7PLH0_9HYPH</name>
<dbReference type="EMBL" id="FBWG01000008">
    <property type="protein sequence ID" value="CUX23266.1"/>
    <property type="molecule type" value="Genomic_DNA"/>
</dbReference>
<gene>
    <name evidence="1" type="ORF">AGR7C_Cc160146</name>
</gene>
<dbReference type="AlphaFoldDB" id="A0A1S7PLH0"/>
<accession>A0A1S7PLH0</accession>
<proteinExistence type="predicted"/>
<sequence length="184" mass="20206">MNLKSRPPAAGRYGFPETLRVDGVLQALACGKLRYVASRDIDFSTRGRVTALGGFTTADGEAAEAGQANVATVLQFALYSFEYSINSGSSICLRETSLFGNSRDELVLVHVSTPFNGLKRLKLSRRRIRSHPRAATQKRWNRLKNKGSAFFFTKKADISAGLPHIRAKFASLVRSFTPHAPSDT</sequence>
<protein>
    <submittedName>
        <fullName evidence="1">Uncharacterized protein</fullName>
    </submittedName>
</protein>